<proteinExistence type="predicted"/>
<evidence type="ECO:0000313" key="3">
    <source>
        <dbReference type="Proteomes" id="UP001054945"/>
    </source>
</evidence>
<sequence>MFDDNGITSVYNQCVVTDTFPKIHEFVTFKCKVGCPERTKKRPSKFSNRQHGWGGQLHLEEGKKKRKVPHRIPRGSCRRRCPQGVFHFAFNPPFGRRPLLFFVRRFRCFKPILSPRGHEPPWTERERERSGWKKSEDAEDDGARKGILGGNGYGRWLQRFPDDVQRPRFRLAAFGEGALLSLGDCEAQSGSFLSFFFVFGKGMARF</sequence>
<organism evidence="2 3">
    <name type="scientific">Caerostris extrusa</name>
    <name type="common">Bark spider</name>
    <name type="synonym">Caerostris bankana</name>
    <dbReference type="NCBI Taxonomy" id="172846"/>
    <lineage>
        <taxon>Eukaryota</taxon>
        <taxon>Metazoa</taxon>
        <taxon>Ecdysozoa</taxon>
        <taxon>Arthropoda</taxon>
        <taxon>Chelicerata</taxon>
        <taxon>Arachnida</taxon>
        <taxon>Araneae</taxon>
        <taxon>Araneomorphae</taxon>
        <taxon>Entelegynae</taxon>
        <taxon>Araneoidea</taxon>
        <taxon>Araneidae</taxon>
        <taxon>Caerostris</taxon>
    </lineage>
</organism>
<comment type="caution">
    <text evidence="2">The sequence shown here is derived from an EMBL/GenBank/DDBJ whole genome shotgun (WGS) entry which is preliminary data.</text>
</comment>
<dbReference type="AlphaFoldDB" id="A0AAV4NBX3"/>
<evidence type="ECO:0000256" key="1">
    <source>
        <dbReference type="SAM" id="MobiDB-lite"/>
    </source>
</evidence>
<dbReference type="EMBL" id="BPLR01020636">
    <property type="protein sequence ID" value="GIX80954.1"/>
    <property type="molecule type" value="Genomic_DNA"/>
</dbReference>
<reference evidence="2 3" key="1">
    <citation type="submission" date="2021-06" db="EMBL/GenBank/DDBJ databases">
        <title>Caerostris extrusa draft genome.</title>
        <authorList>
            <person name="Kono N."/>
            <person name="Arakawa K."/>
        </authorList>
    </citation>
    <scope>NUCLEOTIDE SEQUENCE [LARGE SCALE GENOMIC DNA]</scope>
</reference>
<keyword evidence="3" id="KW-1185">Reference proteome</keyword>
<accession>A0AAV4NBX3</accession>
<name>A0AAV4NBX3_CAEEX</name>
<evidence type="ECO:0000313" key="2">
    <source>
        <dbReference type="EMBL" id="GIX80954.1"/>
    </source>
</evidence>
<feature type="region of interest" description="Disordered" evidence="1">
    <location>
        <begin position="119"/>
        <end position="144"/>
    </location>
</feature>
<protein>
    <submittedName>
        <fullName evidence="2">Uncharacterized protein</fullName>
    </submittedName>
</protein>
<dbReference type="Proteomes" id="UP001054945">
    <property type="component" value="Unassembled WGS sequence"/>
</dbReference>
<gene>
    <name evidence="2" type="ORF">CEXT_340861</name>
</gene>